<evidence type="ECO:0000256" key="2">
    <source>
        <dbReference type="ARBA" id="ARBA00022679"/>
    </source>
</evidence>
<dbReference type="SUPFAM" id="SSF53756">
    <property type="entry name" value="UDP-Glycosyltransferase/glycogen phosphorylase"/>
    <property type="match status" value="1"/>
</dbReference>
<keyword evidence="4" id="KW-0472">Membrane</keyword>
<reference evidence="5 6" key="1">
    <citation type="journal article" date="2016" name="PLoS Pathog.">
        <title>Biosynthesis of antibiotic leucinostatins in bio-control fungus Purpureocillium lilacinum and their inhibition on phytophthora revealed by genome mining.</title>
        <authorList>
            <person name="Wang G."/>
            <person name="Liu Z."/>
            <person name="Lin R."/>
            <person name="Li E."/>
            <person name="Mao Z."/>
            <person name="Ling J."/>
            <person name="Yang Y."/>
            <person name="Yin W.B."/>
            <person name="Xie B."/>
        </authorList>
    </citation>
    <scope>NUCLEOTIDE SEQUENCE [LARGE SCALE GENOMIC DNA]</scope>
    <source>
        <strain evidence="5">170</strain>
    </source>
</reference>
<dbReference type="GO" id="GO:0008194">
    <property type="term" value="F:UDP-glycosyltransferase activity"/>
    <property type="evidence" value="ECO:0007669"/>
    <property type="project" value="InterPro"/>
</dbReference>
<dbReference type="GeneID" id="28854237"/>
<organism evidence="5 6">
    <name type="scientific">Pochonia chlamydosporia 170</name>
    <dbReference type="NCBI Taxonomy" id="1380566"/>
    <lineage>
        <taxon>Eukaryota</taxon>
        <taxon>Fungi</taxon>
        <taxon>Dikarya</taxon>
        <taxon>Ascomycota</taxon>
        <taxon>Pezizomycotina</taxon>
        <taxon>Sordariomycetes</taxon>
        <taxon>Hypocreomycetidae</taxon>
        <taxon>Hypocreales</taxon>
        <taxon>Clavicipitaceae</taxon>
        <taxon>Pochonia</taxon>
    </lineage>
</organism>
<gene>
    <name evidence="5" type="ORF">VFPPC_12324</name>
</gene>
<keyword evidence="4" id="KW-1133">Transmembrane helix</keyword>
<keyword evidence="6" id="KW-1185">Reference proteome</keyword>
<dbReference type="OrthoDB" id="5835829at2759"/>
<dbReference type="InterPro" id="IPR050271">
    <property type="entry name" value="UDP-glycosyltransferase"/>
</dbReference>
<dbReference type="Gene3D" id="3.40.50.2000">
    <property type="entry name" value="Glycogen Phosphorylase B"/>
    <property type="match status" value="2"/>
</dbReference>
<keyword evidence="2 5" id="KW-0808">Transferase</keyword>
<dbReference type="PANTHER" id="PTHR48043">
    <property type="entry name" value="EG:EG0003.4 PROTEIN-RELATED"/>
    <property type="match status" value="1"/>
</dbReference>
<accession>A0A179EX64</accession>
<keyword evidence="1" id="KW-0328">Glycosyltransferase</keyword>
<dbReference type="STRING" id="1380566.A0A179EX64"/>
<dbReference type="PANTHER" id="PTHR48043:SF145">
    <property type="entry name" value="FI06409P-RELATED"/>
    <property type="match status" value="1"/>
</dbReference>
<dbReference type="Pfam" id="PF00201">
    <property type="entry name" value="UDPGT"/>
    <property type="match status" value="1"/>
</dbReference>
<feature type="region of interest" description="Disordered" evidence="3">
    <location>
        <begin position="1"/>
        <end position="41"/>
    </location>
</feature>
<dbReference type="CDD" id="cd03784">
    <property type="entry name" value="GT1_Gtf-like"/>
    <property type="match status" value="1"/>
</dbReference>
<dbReference type="RefSeq" id="XP_018135915.1">
    <property type="nucleotide sequence ID" value="XM_018290243.1"/>
</dbReference>
<feature type="transmembrane region" description="Helical" evidence="4">
    <location>
        <begin position="551"/>
        <end position="574"/>
    </location>
</feature>
<evidence type="ECO:0000256" key="4">
    <source>
        <dbReference type="SAM" id="Phobius"/>
    </source>
</evidence>
<dbReference type="KEGG" id="pchm:VFPPC_12324"/>
<proteinExistence type="predicted"/>
<comment type="caution">
    <text evidence="5">The sequence shown here is derived from an EMBL/GenBank/DDBJ whole genome shotgun (WGS) entry which is preliminary data.</text>
</comment>
<dbReference type="Proteomes" id="UP000078397">
    <property type="component" value="Unassembled WGS sequence"/>
</dbReference>
<evidence type="ECO:0000256" key="3">
    <source>
        <dbReference type="SAM" id="MobiDB-lite"/>
    </source>
</evidence>
<sequence>MSNNSNTKNMDTRKLAQPKPGSATLPPQTRQGTRETTHGRQKRILVLVTGGGYTNAAPLFELASILASRGYLIEFGTLSGRDNWLSNWPFVSRFHIIGKAVPPNVEEENYLNMSKWDTDLTSNWASVFKTKLFLESSWPEVYASLKGIVQDHESRPDFILADYWVEAARDVCLEHNIPLAMHWPQMPTAMLHAAYIPGTPGLQIDVLTSEFATIWQRLKNAFAIYTSLPYYLQYRSATKRMRASMGVTRQPKVVSKPDYLCLTNSFFGLEAAKDLPPNVAAIGPVLSDSFVPLTEPLQMFLASRFRVLYISMGTHVLLSHDRLCQILRGSIASLGVGMVDGIIWAIGSKARAQLVQSELIVLPLLDSAKGLGPTSNISETVGGLLNNNHPSILFLEYAPQRAILQDDRIAVFLSHAGPSSANEAAFAGVPLITIPVYFDQIQYAMRLRDAGVSVPLKKETFKAHNVTTAISHIIEDSDRQGPIATNVRRLRSIAQTASRRKYLAADLIEETLADWEGRSIEMRVGVGRSRGMHLQTADTRMGWCKARNLDLWAIVSAATLVLVGVVSAVAVPLVT</sequence>
<keyword evidence="4" id="KW-0812">Transmembrane</keyword>
<dbReference type="EMBL" id="LSBJ02000015">
    <property type="protein sequence ID" value="OAQ57610.1"/>
    <property type="molecule type" value="Genomic_DNA"/>
</dbReference>
<evidence type="ECO:0000256" key="1">
    <source>
        <dbReference type="ARBA" id="ARBA00022676"/>
    </source>
</evidence>
<evidence type="ECO:0000313" key="6">
    <source>
        <dbReference type="Proteomes" id="UP000078397"/>
    </source>
</evidence>
<evidence type="ECO:0000313" key="5">
    <source>
        <dbReference type="EMBL" id="OAQ57610.1"/>
    </source>
</evidence>
<dbReference type="InterPro" id="IPR002213">
    <property type="entry name" value="UDP_glucos_trans"/>
</dbReference>
<dbReference type="AlphaFoldDB" id="A0A179EX64"/>
<protein>
    <submittedName>
        <fullName evidence="5">UDP-glucosyl transferase family protein</fullName>
    </submittedName>
</protein>
<name>A0A179EX64_METCM</name>